<evidence type="ECO:0000256" key="7">
    <source>
        <dbReference type="ARBA" id="ARBA00034808"/>
    </source>
</evidence>
<keyword evidence="1 9" id="KW-0547">Nucleotide-binding</keyword>
<evidence type="ECO:0000256" key="1">
    <source>
        <dbReference type="ARBA" id="ARBA00022741"/>
    </source>
</evidence>
<dbReference type="InterPro" id="IPR000212">
    <property type="entry name" value="DNA_helicase_UvrD/REP"/>
</dbReference>
<dbReference type="Gene3D" id="3.40.50.300">
    <property type="entry name" value="P-loop containing nucleotide triphosphate hydrolases"/>
    <property type="match status" value="2"/>
</dbReference>
<evidence type="ECO:0000313" key="12">
    <source>
        <dbReference type="Proteomes" id="UP001401887"/>
    </source>
</evidence>
<evidence type="ECO:0000256" key="9">
    <source>
        <dbReference type="PROSITE-ProRule" id="PRU00560"/>
    </source>
</evidence>
<evidence type="ECO:0000256" key="4">
    <source>
        <dbReference type="ARBA" id="ARBA00022840"/>
    </source>
</evidence>
<dbReference type="PROSITE" id="PS51198">
    <property type="entry name" value="UVRD_HELICASE_ATP_BIND"/>
    <property type="match status" value="1"/>
</dbReference>
<reference evidence="11 12" key="1">
    <citation type="submission" date="2024-02" db="EMBL/GenBank/DDBJ databases">
        <title>Deinococcus carri NBRC 110142.</title>
        <authorList>
            <person name="Ichikawa N."/>
            <person name="Katano-Makiyama Y."/>
            <person name="Hidaka K."/>
        </authorList>
    </citation>
    <scope>NUCLEOTIDE SEQUENCE [LARGE SCALE GENOMIC DNA]</scope>
    <source>
        <strain evidence="11 12">NBRC 110142</strain>
    </source>
</reference>
<dbReference type="PANTHER" id="PTHR11070">
    <property type="entry name" value="UVRD / RECB / PCRA DNA HELICASE FAMILY MEMBER"/>
    <property type="match status" value="1"/>
</dbReference>
<keyword evidence="3 9" id="KW-0347">Helicase</keyword>
<dbReference type="SUPFAM" id="SSF52540">
    <property type="entry name" value="P-loop containing nucleoside triphosphate hydrolases"/>
    <property type="match status" value="1"/>
</dbReference>
<evidence type="ECO:0000256" key="2">
    <source>
        <dbReference type="ARBA" id="ARBA00022801"/>
    </source>
</evidence>
<keyword evidence="5" id="KW-0413">Isomerase</keyword>
<feature type="domain" description="UvrD-like helicase ATP-binding" evidence="10">
    <location>
        <begin position="10"/>
        <end position="285"/>
    </location>
</feature>
<keyword evidence="4 9" id="KW-0067">ATP-binding</keyword>
<protein>
    <recommendedName>
        <fullName evidence="7">DNA 3'-5' helicase</fullName>
        <ecNumber evidence="7">5.6.2.4</ecNumber>
    </recommendedName>
</protein>
<dbReference type="PANTHER" id="PTHR11070:SF2">
    <property type="entry name" value="ATP-DEPENDENT DNA HELICASE SRS2"/>
    <property type="match status" value="1"/>
</dbReference>
<organism evidence="11 12">
    <name type="scientific">Deinococcus carri</name>
    <dbReference type="NCBI Taxonomy" id="1211323"/>
    <lineage>
        <taxon>Bacteria</taxon>
        <taxon>Thermotogati</taxon>
        <taxon>Deinococcota</taxon>
        <taxon>Deinococci</taxon>
        <taxon>Deinococcales</taxon>
        <taxon>Deinococcaceae</taxon>
        <taxon>Deinococcus</taxon>
    </lineage>
</organism>
<dbReference type="InterPro" id="IPR014017">
    <property type="entry name" value="DNA_helicase_UvrD-like_C"/>
</dbReference>
<dbReference type="InterPro" id="IPR027417">
    <property type="entry name" value="P-loop_NTPase"/>
</dbReference>
<feature type="binding site" evidence="9">
    <location>
        <begin position="31"/>
        <end position="38"/>
    </location>
    <ligand>
        <name>ATP</name>
        <dbReference type="ChEBI" id="CHEBI:30616"/>
    </ligand>
</feature>
<dbReference type="GO" id="GO:0004386">
    <property type="term" value="F:helicase activity"/>
    <property type="evidence" value="ECO:0007669"/>
    <property type="project" value="UniProtKB-KW"/>
</dbReference>
<name>A0ABP9W6T7_9DEIO</name>
<dbReference type="Pfam" id="PF00580">
    <property type="entry name" value="UvrD-helicase"/>
    <property type="match status" value="1"/>
</dbReference>
<evidence type="ECO:0000259" key="10">
    <source>
        <dbReference type="PROSITE" id="PS51198"/>
    </source>
</evidence>
<comment type="catalytic activity">
    <reaction evidence="6">
        <text>Couples ATP hydrolysis with the unwinding of duplex DNA by translocating in the 3'-5' direction.</text>
        <dbReference type="EC" id="5.6.2.4"/>
    </reaction>
</comment>
<dbReference type="InterPro" id="IPR014016">
    <property type="entry name" value="UvrD-like_ATP-bd"/>
</dbReference>
<comment type="caution">
    <text evidence="11">The sequence shown here is derived from an EMBL/GenBank/DDBJ whole genome shotgun (WGS) entry which is preliminary data.</text>
</comment>
<accession>A0ABP9W6T7</accession>
<proteinExistence type="predicted"/>
<dbReference type="Pfam" id="PF13361">
    <property type="entry name" value="UvrD_C"/>
    <property type="match status" value="1"/>
</dbReference>
<sequence length="519" mass="56976">MPAPHTLTRSSHQQAVLDFVRSGVGHGVVLATAGSGKTFTLTEVAGVLPQDLEARYLAYNAHVARELASRLPRHVRAQTIHALGKRALQARYPGVRQAQVNPGKARKLVRAYIDELQLQHRFAPEDRSDADAFLASLLHFARVNLTDSRDTAAVRALALRYNLTPPADPVLERACLEGVRVLLRRGDQAVEAGNFDFDDMLYVPVVRRLPVPQFDFVLIDEAQDLSPLQLEFTLKTVRPGGRQLFMGDPRQSINGFTGADADAMNRILTRIGGTVLTLPVTYRCPRSHVALAKKLAPEIEAAPGAPEGRVFVIPDTALPKWIQPGDLVLCRYNAPLIGRCLEAIRAGKPAALQGKDLGGTLTGLARRVFLRGLTHWEAQLADHRRAERERIEREVGDATAAAALLAQREDLAESLGHLTRAAVREGARDLQGLAEFMAAFFARSHQTITFSTVHGAKGREADRVFVLHPHLMPAVYARTPEAVIGEACVQFVALTRARRDLIFVEEAGQAPPPLRRGRR</sequence>
<evidence type="ECO:0000256" key="3">
    <source>
        <dbReference type="ARBA" id="ARBA00022806"/>
    </source>
</evidence>
<dbReference type="RefSeq" id="WP_345464108.1">
    <property type="nucleotide sequence ID" value="NZ_BAABRP010000005.1"/>
</dbReference>
<dbReference type="EC" id="5.6.2.4" evidence="7"/>
<evidence type="ECO:0000313" key="11">
    <source>
        <dbReference type="EMBL" id="GAA5513074.1"/>
    </source>
</evidence>
<evidence type="ECO:0000256" key="6">
    <source>
        <dbReference type="ARBA" id="ARBA00034617"/>
    </source>
</evidence>
<comment type="catalytic activity">
    <reaction evidence="8">
        <text>ATP + H2O = ADP + phosphate + H(+)</text>
        <dbReference type="Rhea" id="RHEA:13065"/>
        <dbReference type="ChEBI" id="CHEBI:15377"/>
        <dbReference type="ChEBI" id="CHEBI:15378"/>
        <dbReference type="ChEBI" id="CHEBI:30616"/>
        <dbReference type="ChEBI" id="CHEBI:43474"/>
        <dbReference type="ChEBI" id="CHEBI:456216"/>
        <dbReference type="EC" id="5.6.2.4"/>
    </reaction>
</comment>
<evidence type="ECO:0000256" key="5">
    <source>
        <dbReference type="ARBA" id="ARBA00023235"/>
    </source>
</evidence>
<keyword evidence="12" id="KW-1185">Reference proteome</keyword>
<dbReference type="Proteomes" id="UP001401887">
    <property type="component" value="Unassembled WGS sequence"/>
</dbReference>
<dbReference type="EMBL" id="BAABRP010000005">
    <property type="protein sequence ID" value="GAA5513074.1"/>
    <property type="molecule type" value="Genomic_DNA"/>
</dbReference>
<gene>
    <name evidence="11" type="primary">rep_1</name>
    <name evidence="11" type="ORF">Dcar01_01800</name>
</gene>
<evidence type="ECO:0000256" key="8">
    <source>
        <dbReference type="ARBA" id="ARBA00048988"/>
    </source>
</evidence>
<keyword evidence="2 9" id="KW-0378">Hydrolase</keyword>